<dbReference type="AlphaFoldDB" id="A0A8E7AUN9"/>
<sequence>MIGTLILLVLCLIVLAVLWILLKNIAKIIINSILGLLLLGIVKVLNIFPLLGFPDIQIGWLSVIVCAIAGIPGAILLLILHIFGLI</sequence>
<keyword evidence="1" id="KW-1133">Transmembrane helix</keyword>
<evidence type="ECO:0000313" key="3">
    <source>
        <dbReference type="Proteomes" id="UP000680656"/>
    </source>
</evidence>
<dbReference type="KEGG" id="mrtj:KHC33_09515"/>
<dbReference type="RefSeq" id="WP_214418425.1">
    <property type="nucleotide sequence ID" value="NZ_CP075546.1"/>
</dbReference>
<feature type="transmembrane region" description="Helical" evidence="1">
    <location>
        <begin position="58"/>
        <end position="83"/>
    </location>
</feature>
<dbReference type="Pfam" id="PF07441">
    <property type="entry name" value="BofA"/>
    <property type="match status" value="1"/>
</dbReference>
<reference evidence="2 3" key="1">
    <citation type="submission" date="2021-05" db="EMBL/GenBank/DDBJ databases">
        <title>A novel Methanospirillum isolate from a pyrite-forming mixed culture.</title>
        <authorList>
            <person name="Bunk B."/>
            <person name="Sproer C."/>
            <person name="Spring S."/>
            <person name="Pester M."/>
        </authorList>
    </citation>
    <scope>NUCLEOTIDE SEQUENCE [LARGE SCALE GENOMIC DNA]</scope>
    <source>
        <strain evidence="2 3">J.3.6.1-F.2.7.3</strain>
    </source>
</reference>
<keyword evidence="3" id="KW-1185">Reference proteome</keyword>
<evidence type="ECO:0000313" key="2">
    <source>
        <dbReference type="EMBL" id="QVV87605.1"/>
    </source>
</evidence>
<dbReference type="Proteomes" id="UP000680656">
    <property type="component" value="Chromosome"/>
</dbReference>
<proteinExistence type="predicted"/>
<dbReference type="GeneID" id="65565307"/>
<keyword evidence="1" id="KW-0472">Membrane</keyword>
<accession>A0A8E7AUN9</accession>
<dbReference type="InterPro" id="IPR010001">
    <property type="entry name" value="BofA"/>
</dbReference>
<organism evidence="2 3">
    <name type="scientific">Methanospirillum purgamenti</name>
    <dbReference type="NCBI Taxonomy" id="2834276"/>
    <lineage>
        <taxon>Archaea</taxon>
        <taxon>Methanobacteriati</taxon>
        <taxon>Methanobacteriota</taxon>
        <taxon>Stenosarchaea group</taxon>
        <taxon>Methanomicrobia</taxon>
        <taxon>Methanomicrobiales</taxon>
        <taxon>Methanospirillaceae</taxon>
        <taxon>Methanospirillum</taxon>
    </lineage>
</organism>
<protein>
    <submittedName>
        <fullName evidence="2">Pro-sigmaK processing inhibitor BofA family protein</fullName>
    </submittedName>
</protein>
<evidence type="ECO:0000256" key="1">
    <source>
        <dbReference type="SAM" id="Phobius"/>
    </source>
</evidence>
<keyword evidence="1" id="KW-0812">Transmembrane</keyword>
<name>A0A8E7AUN9_9EURY</name>
<feature type="transmembrane region" description="Helical" evidence="1">
    <location>
        <begin position="29"/>
        <end position="52"/>
    </location>
</feature>
<gene>
    <name evidence="2" type="ORF">KHC33_09515</name>
</gene>
<feature type="transmembrane region" description="Helical" evidence="1">
    <location>
        <begin position="6"/>
        <end position="22"/>
    </location>
</feature>
<dbReference type="EMBL" id="CP075546">
    <property type="protein sequence ID" value="QVV87605.1"/>
    <property type="molecule type" value="Genomic_DNA"/>
</dbReference>